<gene>
    <name evidence="1" type="ORF">E3N88_40473</name>
</gene>
<reference evidence="1 2" key="1">
    <citation type="submission" date="2019-05" db="EMBL/GenBank/DDBJ databases">
        <title>Mikania micrantha, genome provides insights into the molecular mechanism of rapid growth.</title>
        <authorList>
            <person name="Liu B."/>
        </authorList>
    </citation>
    <scope>NUCLEOTIDE SEQUENCE [LARGE SCALE GENOMIC DNA]</scope>
    <source>
        <strain evidence="1">NLD-2019</strain>
        <tissue evidence="1">Leaf</tissue>
    </source>
</reference>
<comment type="caution">
    <text evidence="1">The sequence shown here is derived from an EMBL/GenBank/DDBJ whole genome shotgun (WGS) entry which is preliminary data.</text>
</comment>
<protein>
    <submittedName>
        <fullName evidence="1">Uncharacterized protein</fullName>
    </submittedName>
</protein>
<keyword evidence="2" id="KW-1185">Reference proteome</keyword>
<evidence type="ECO:0000313" key="2">
    <source>
        <dbReference type="Proteomes" id="UP000326396"/>
    </source>
</evidence>
<dbReference type="Proteomes" id="UP000326396">
    <property type="component" value="Linkage Group LG9"/>
</dbReference>
<dbReference type="PANTHER" id="PTHR34197">
    <property type="entry name" value="OS04G0591300 PROTEIN"/>
    <property type="match status" value="1"/>
</dbReference>
<evidence type="ECO:0000313" key="1">
    <source>
        <dbReference type="EMBL" id="KAD2393496.1"/>
    </source>
</evidence>
<sequence length="322" mass="35918">MKDKAKSVKLEQKNAQNFSDFNYFASSSDFPCKKHPSRSSPVGICAYCLNEKLIELVCLDCGEQRMSSCSCSDLSSYRNSSCNMDVGSVGRLSFLIENEKGIDGCEQKTLFTDMKMKQSETEDVLLLKRSSSCVVEVKKSNGFWKIGKLFKKKVEKEGSKDRNRSGIDQKFEDCATDVSRSRSISSFIDGSFQHEVGSIVCSSAKISDFDGFESRNSGFMGGLIDFKSGFAVKESDISRLDDDDDDDEFIDLKIDLSSKSKTDKCVLKKYDQPEGGGIGSSSCRITVNERGIKKVKNSHTKGWKWICKHHSGKNDLKHILES</sequence>
<proteinExistence type="predicted"/>
<dbReference type="AlphaFoldDB" id="A0A5N6LMX9"/>
<dbReference type="OrthoDB" id="1931940at2759"/>
<dbReference type="PANTHER" id="PTHR34197:SF3">
    <property type="entry name" value="DUF740 FAMILY PROTEIN"/>
    <property type="match status" value="1"/>
</dbReference>
<name>A0A5N6LMX9_9ASTR</name>
<organism evidence="1 2">
    <name type="scientific">Mikania micrantha</name>
    <name type="common">bitter vine</name>
    <dbReference type="NCBI Taxonomy" id="192012"/>
    <lineage>
        <taxon>Eukaryota</taxon>
        <taxon>Viridiplantae</taxon>
        <taxon>Streptophyta</taxon>
        <taxon>Embryophyta</taxon>
        <taxon>Tracheophyta</taxon>
        <taxon>Spermatophyta</taxon>
        <taxon>Magnoliopsida</taxon>
        <taxon>eudicotyledons</taxon>
        <taxon>Gunneridae</taxon>
        <taxon>Pentapetalae</taxon>
        <taxon>asterids</taxon>
        <taxon>campanulids</taxon>
        <taxon>Asterales</taxon>
        <taxon>Asteraceae</taxon>
        <taxon>Asteroideae</taxon>
        <taxon>Heliantheae alliance</taxon>
        <taxon>Eupatorieae</taxon>
        <taxon>Mikania</taxon>
    </lineage>
</organism>
<accession>A0A5N6LMX9</accession>
<dbReference type="EMBL" id="SZYD01000019">
    <property type="protein sequence ID" value="KAD2393496.1"/>
    <property type="molecule type" value="Genomic_DNA"/>
</dbReference>